<evidence type="ECO:0000313" key="8">
    <source>
        <dbReference type="EMBL" id="PQV65244.1"/>
    </source>
</evidence>
<organism evidence="8 9">
    <name type="scientific">Abditibacterium utsteinense</name>
    <dbReference type="NCBI Taxonomy" id="1960156"/>
    <lineage>
        <taxon>Bacteria</taxon>
        <taxon>Pseudomonadati</taxon>
        <taxon>Abditibacteriota</taxon>
        <taxon>Abditibacteriia</taxon>
        <taxon>Abditibacteriales</taxon>
        <taxon>Abditibacteriaceae</taxon>
        <taxon>Abditibacterium</taxon>
    </lineage>
</organism>
<evidence type="ECO:0000256" key="5">
    <source>
        <dbReference type="ARBA" id="ARBA00023136"/>
    </source>
</evidence>
<dbReference type="RefSeq" id="WP_123580319.1">
    <property type="nucleotide sequence ID" value="NZ_NIGF01000002.1"/>
</dbReference>
<feature type="transmembrane region" description="Helical" evidence="6">
    <location>
        <begin position="358"/>
        <end position="381"/>
    </location>
</feature>
<evidence type="ECO:0000259" key="7">
    <source>
        <dbReference type="PROSITE" id="PS50850"/>
    </source>
</evidence>
<evidence type="ECO:0000313" key="9">
    <source>
        <dbReference type="Proteomes" id="UP000237684"/>
    </source>
</evidence>
<evidence type="ECO:0000256" key="2">
    <source>
        <dbReference type="ARBA" id="ARBA00022448"/>
    </source>
</evidence>
<protein>
    <submittedName>
        <fullName evidence="8">Major Facilitator Superfamily protein</fullName>
    </submittedName>
</protein>
<proteinExistence type="predicted"/>
<dbReference type="InParanoid" id="A0A2S8SWU3"/>
<dbReference type="GO" id="GO:0022857">
    <property type="term" value="F:transmembrane transporter activity"/>
    <property type="evidence" value="ECO:0007669"/>
    <property type="project" value="InterPro"/>
</dbReference>
<feature type="transmembrane region" description="Helical" evidence="6">
    <location>
        <begin position="387"/>
        <end position="407"/>
    </location>
</feature>
<dbReference type="InterPro" id="IPR020846">
    <property type="entry name" value="MFS_dom"/>
</dbReference>
<dbReference type="GO" id="GO:0016020">
    <property type="term" value="C:membrane"/>
    <property type="evidence" value="ECO:0007669"/>
    <property type="project" value="UniProtKB-SubCell"/>
</dbReference>
<dbReference type="SUPFAM" id="SSF103473">
    <property type="entry name" value="MFS general substrate transporter"/>
    <property type="match status" value="2"/>
</dbReference>
<dbReference type="PANTHER" id="PTHR23504:SF15">
    <property type="entry name" value="MAJOR FACILITATOR SUPERFAMILY (MFS) PROFILE DOMAIN-CONTAINING PROTEIN"/>
    <property type="match status" value="1"/>
</dbReference>
<feature type="transmembrane region" description="Helical" evidence="6">
    <location>
        <begin position="474"/>
        <end position="499"/>
    </location>
</feature>
<dbReference type="Proteomes" id="UP000237684">
    <property type="component" value="Unassembled WGS sequence"/>
</dbReference>
<feature type="transmembrane region" description="Helical" evidence="6">
    <location>
        <begin position="143"/>
        <end position="165"/>
    </location>
</feature>
<keyword evidence="2" id="KW-0813">Transport</keyword>
<dbReference type="PRINTS" id="PR01035">
    <property type="entry name" value="TCRTETA"/>
</dbReference>
<sequence>MTDSPDSPLPFMNDAQRATARKIVLFTVFLDVLGIFILAPQLAVYAAQFGASPQFTGFLSSVYSMMGFLFTPFWGRLSDLKGRRPILLTSIFGTGAGYVLFALAGSLPLLFAARIIDGITGANISTAQAYLSDITPAEERSKIFAFFGVIFGVGVAIGPLIGSALTHLPGAWGGNLGLGMFSATLSFINWALALRFLPETLSPQIRAQNVKSGEGKRLALFNFSGFGRALKIPNLNRAIVIAFFTAAAFATIQGNYSLFILKNYTRPIVQAEIKANPQEAAKRALVLSRSETSSSPSALLTGKELSGQSAASGLEGDAAKPYPPSMGGDFNFHGAPAPEGLSWRHVEKLLVRPQSARLIGNVFGVIGILSLIIGGSMRFFSKRWSELSLVLTGTLVMSLGLILIAGFERMVPAMMWGQYLASSVLTIGSGLATPVLTSLVTQFSPEEQRGEVLGIYQSTQSLGRIVGPNLGGWLFQWVSSGAPFVAGGMIMLISFFMAFGLRGASKPAADAI</sequence>
<reference evidence="8 9" key="1">
    <citation type="journal article" date="2018" name="Syst. Appl. Microbiol.">
        <title>Abditibacterium utsteinense sp. nov., the first cultivated member of candidate phylum FBP, isolated from ice-free Antarctic soil samples.</title>
        <authorList>
            <person name="Tahon G."/>
            <person name="Tytgat B."/>
            <person name="Lebbe L."/>
            <person name="Carlier A."/>
            <person name="Willems A."/>
        </authorList>
    </citation>
    <scope>NUCLEOTIDE SEQUENCE [LARGE SCALE GENOMIC DNA]</scope>
    <source>
        <strain evidence="8 9">LMG 29911</strain>
    </source>
</reference>
<dbReference type="Pfam" id="PF07690">
    <property type="entry name" value="MFS_1"/>
    <property type="match status" value="2"/>
</dbReference>
<feature type="domain" description="Major facilitator superfamily (MFS) profile" evidence="7">
    <location>
        <begin position="20"/>
        <end position="506"/>
    </location>
</feature>
<feature type="transmembrane region" description="Helical" evidence="6">
    <location>
        <begin position="23"/>
        <end position="43"/>
    </location>
</feature>
<name>A0A2S8SWU3_9BACT</name>
<comment type="caution">
    <text evidence="8">The sequence shown here is derived from an EMBL/GenBank/DDBJ whole genome shotgun (WGS) entry which is preliminary data.</text>
</comment>
<keyword evidence="5 6" id="KW-0472">Membrane</keyword>
<evidence type="ECO:0000256" key="6">
    <source>
        <dbReference type="SAM" id="Phobius"/>
    </source>
</evidence>
<dbReference type="PROSITE" id="PS50850">
    <property type="entry name" value="MFS"/>
    <property type="match status" value="1"/>
</dbReference>
<comment type="subcellular location">
    <subcellularLocation>
        <location evidence="1">Membrane</location>
        <topology evidence="1">Multi-pass membrane protein</topology>
    </subcellularLocation>
</comment>
<evidence type="ECO:0000256" key="1">
    <source>
        <dbReference type="ARBA" id="ARBA00004141"/>
    </source>
</evidence>
<dbReference type="Gene3D" id="1.20.1250.20">
    <property type="entry name" value="MFS general substrate transporter like domains"/>
    <property type="match status" value="2"/>
</dbReference>
<dbReference type="OrthoDB" id="9812221at2"/>
<dbReference type="EMBL" id="NIGF01000002">
    <property type="protein sequence ID" value="PQV65244.1"/>
    <property type="molecule type" value="Genomic_DNA"/>
</dbReference>
<feature type="transmembrane region" description="Helical" evidence="6">
    <location>
        <begin position="177"/>
        <end position="197"/>
    </location>
</feature>
<keyword evidence="3 6" id="KW-0812">Transmembrane</keyword>
<evidence type="ECO:0000256" key="4">
    <source>
        <dbReference type="ARBA" id="ARBA00022989"/>
    </source>
</evidence>
<dbReference type="FunCoup" id="A0A2S8SWU3">
    <property type="interactions" value="12"/>
</dbReference>
<keyword evidence="4 6" id="KW-1133">Transmembrane helix</keyword>
<dbReference type="CDD" id="cd17330">
    <property type="entry name" value="MFS_SLC46_TetA_like"/>
    <property type="match status" value="1"/>
</dbReference>
<keyword evidence="9" id="KW-1185">Reference proteome</keyword>
<dbReference type="InterPro" id="IPR001958">
    <property type="entry name" value="Tet-R_TetA/multi-R_MdtG-like"/>
</dbReference>
<dbReference type="InterPro" id="IPR036259">
    <property type="entry name" value="MFS_trans_sf"/>
</dbReference>
<gene>
    <name evidence="8" type="ORF">B1R32_102253</name>
</gene>
<evidence type="ECO:0000256" key="3">
    <source>
        <dbReference type="ARBA" id="ARBA00022692"/>
    </source>
</evidence>
<feature type="transmembrane region" description="Helical" evidence="6">
    <location>
        <begin position="55"/>
        <end position="74"/>
    </location>
</feature>
<feature type="transmembrane region" description="Helical" evidence="6">
    <location>
        <begin position="86"/>
        <end position="105"/>
    </location>
</feature>
<feature type="transmembrane region" description="Helical" evidence="6">
    <location>
        <begin position="419"/>
        <end position="440"/>
    </location>
</feature>
<dbReference type="InterPro" id="IPR011701">
    <property type="entry name" value="MFS"/>
</dbReference>
<dbReference type="PANTHER" id="PTHR23504">
    <property type="entry name" value="MAJOR FACILITATOR SUPERFAMILY DOMAIN-CONTAINING PROTEIN 10"/>
    <property type="match status" value="1"/>
</dbReference>
<dbReference type="AlphaFoldDB" id="A0A2S8SWU3"/>
<accession>A0A2S8SWU3</accession>